<gene>
    <name evidence="3" type="ORF">ISU07_03070</name>
</gene>
<feature type="region of interest" description="Disordered" evidence="1">
    <location>
        <begin position="28"/>
        <end position="49"/>
    </location>
</feature>
<name>A0A930VCL3_9ACTN</name>
<feature type="compositionally biased region" description="Low complexity" evidence="1">
    <location>
        <begin position="40"/>
        <end position="49"/>
    </location>
</feature>
<reference evidence="3" key="1">
    <citation type="submission" date="2020-11" db="EMBL/GenBank/DDBJ databases">
        <title>Nocardioides sp. nov., isolated from Soil of Cynanchum wilfordii Hemsley rhizosphere.</title>
        <authorList>
            <person name="Lee J.-S."/>
            <person name="Suh M.K."/>
            <person name="Kim J.-S."/>
        </authorList>
    </citation>
    <scope>NUCLEOTIDE SEQUENCE</scope>
    <source>
        <strain evidence="3">KCTC 19275</strain>
    </source>
</reference>
<dbReference type="Proteomes" id="UP000640489">
    <property type="component" value="Unassembled WGS sequence"/>
</dbReference>
<dbReference type="AlphaFoldDB" id="A0A930VCL3"/>
<evidence type="ECO:0000313" key="4">
    <source>
        <dbReference type="Proteomes" id="UP000640489"/>
    </source>
</evidence>
<dbReference type="EMBL" id="JADKPN010000001">
    <property type="protein sequence ID" value="MBF4762096.1"/>
    <property type="molecule type" value="Genomic_DNA"/>
</dbReference>
<keyword evidence="2" id="KW-0732">Signal</keyword>
<comment type="caution">
    <text evidence="3">The sequence shown here is derived from an EMBL/GenBank/DDBJ whole genome shotgun (WGS) entry which is preliminary data.</text>
</comment>
<feature type="chain" id="PRO_5039042352" description="Small secreted protein" evidence="2">
    <location>
        <begin position="23"/>
        <end position="165"/>
    </location>
</feature>
<proteinExistence type="predicted"/>
<dbReference type="PROSITE" id="PS51257">
    <property type="entry name" value="PROKAR_LIPOPROTEIN"/>
    <property type="match status" value="1"/>
</dbReference>
<keyword evidence="4" id="KW-1185">Reference proteome</keyword>
<dbReference type="RefSeq" id="WP_194705247.1">
    <property type="nucleotide sequence ID" value="NZ_JADKPN010000001.1"/>
</dbReference>
<evidence type="ECO:0000256" key="2">
    <source>
        <dbReference type="SAM" id="SignalP"/>
    </source>
</evidence>
<evidence type="ECO:0000313" key="3">
    <source>
        <dbReference type="EMBL" id="MBF4762096.1"/>
    </source>
</evidence>
<accession>A0A930VCL3</accession>
<sequence>MKRLSLLAVPLLLLGLLSVLLAGCGSDSSSTAASDEPTTASSSGASSGADDQAQKVTAFCNVIVSIASQSQQSTSDADALKLLKKVGEEFDQIGAPDDMPEDAQRALQLAIDKIKAIPDDATAEEVAKAAGDLTAAQKKDQAALGQYVQEKCMPAASASSSPSGN</sequence>
<protein>
    <recommendedName>
        <fullName evidence="5">Small secreted protein</fullName>
    </recommendedName>
</protein>
<feature type="signal peptide" evidence="2">
    <location>
        <begin position="1"/>
        <end position="22"/>
    </location>
</feature>
<organism evidence="3 4">
    <name type="scientific">Nocardioides islandensis</name>
    <dbReference type="NCBI Taxonomy" id="433663"/>
    <lineage>
        <taxon>Bacteria</taxon>
        <taxon>Bacillati</taxon>
        <taxon>Actinomycetota</taxon>
        <taxon>Actinomycetes</taxon>
        <taxon>Propionibacteriales</taxon>
        <taxon>Nocardioidaceae</taxon>
        <taxon>Nocardioides</taxon>
    </lineage>
</organism>
<evidence type="ECO:0000256" key="1">
    <source>
        <dbReference type="SAM" id="MobiDB-lite"/>
    </source>
</evidence>
<evidence type="ECO:0008006" key="5">
    <source>
        <dbReference type="Google" id="ProtNLM"/>
    </source>
</evidence>
<feature type="compositionally biased region" description="Polar residues" evidence="1">
    <location>
        <begin position="28"/>
        <end position="39"/>
    </location>
</feature>